<dbReference type="Pfam" id="PF14322">
    <property type="entry name" value="SusD-like_3"/>
    <property type="match status" value="1"/>
</dbReference>
<evidence type="ECO:0000256" key="5">
    <source>
        <dbReference type="ARBA" id="ARBA00023237"/>
    </source>
</evidence>
<feature type="signal peptide" evidence="6">
    <location>
        <begin position="1"/>
        <end position="21"/>
    </location>
</feature>
<comment type="caution">
    <text evidence="9">The sequence shown here is derived from an EMBL/GenBank/DDBJ whole genome shotgun (WGS) entry which is preliminary data.</text>
</comment>
<name>A0A7X8SNC2_9BACT</name>
<dbReference type="GO" id="GO:0009279">
    <property type="term" value="C:cell outer membrane"/>
    <property type="evidence" value="ECO:0007669"/>
    <property type="project" value="UniProtKB-SubCell"/>
</dbReference>
<evidence type="ECO:0000256" key="2">
    <source>
        <dbReference type="ARBA" id="ARBA00006275"/>
    </source>
</evidence>
<evidence type="ECO:0000313" key="9">
    <source>
        <dbReference type="EMBL" id="NLR93375.1"/>
    </source>
</evidence>
<organism evidence="9 10">
    <name type="scientific">Flammeovirga agarivorans</name>
    <dbReference type="NCBI Taxonomy" id="2726742"/>
    <lineage>
        <taxon>Bacteria</taxon>
        <taxon>Pseudomonadati</taxon>
        <taxon>Bacteroidota</taxon>
        <taxon>Cytophagia</taxon>
        <taxon>Cytophagales</taxon>
        <taxon>Flammeovirgaceae</taxon>
        <taxon>Flammeovirga</taxon>
    </lineage>
</organism>
<evidence type="ECO:0000256" key="6">
    <source>
        <dbReference type="SAM" id="SignalP"/>
    </source>
</evidence>
<comment type="subcellular location">
    <subcellularLocation>
        <location evidence="1">Cell outer membrane</location>
    </subcellularLocation>
</comment>
<dbReference type="SUPFAM" id="SSF48452">
    <property type="entry name" value="TPR-like"/>
    <property type="match status" value="1"/>
</dbReference>
<dbReference type="Pfam" id="PF07980">
    <property type="entry name" value="SusD_RagB"/>
    <property type="match status" value="1"/>
</dbReference>
<dbReference type="EMBL" id="JABAIL010000006">
    <property type="protein sequence ID" value="NLR93375.1"/>
    <property type="molecule type" value="Genomic_DNA"/>
</dbReference>
<keyword evidence="3 6" id="KW-0732">Signal</keyword>
<dbReference type="PROSITE" id="PS51257">
    <property type="entry name" value="PROKAR_LIPOPROTEIN"/>
    <property type="match status" value="1"/>
</dbReference>
<dbReference type="InterPro" id="IPR033985">
    <property type="entry name" value="SusD-like_N"/>
</dbReference>
<dbReference type="Gene3D" id="1.25.40.390">
    <property type="match status" value="1"/>
</dbReference>
<evidence type="ECO:0000313" key="10">
    <source>
        <dbReference type="Proteomes" id="UP000585050"/>
    </source>
</evidence>
<sequence length="548" mass="62412">MKYISKIVLGFFFTATLFSCSDYFDVDNPNTITEDSFWQNGEDAFKGLMASYSALQHSGSMGGTSTTNLPVRSDTGRPNNWNAGAQALQKLSFNDNTNVVKEKWSDLYTGILRTNQVINNVPDIEMDEEEKTLFIAEARFLRGLYYYWLFSTYNHGNIIVHLTVPNSKEDFAKPLSDREEVLAIIIEDLKFAQENLPETWEDNMLGRATWGAATSVLGQVYINEHEYQLAHDEFKKVVDRTDLYQLTPEISWNFDIEHEFNSESIFEVVFSAVQKAGSSGYVDDGPTGSEGTTRARTLAPGPAGGWRIVMPSYWMTMQFREEEMDPNDSRNEGRAFSLRAEASIAMADDGTTFYQKEVATAGFNNNEASYLRKYQNHWNDNDGLGQIANSGINERVIRLADVYLLYAECLLQLNGDAGVNESVRLINLIRARSGVVQLDPIEYSSRSLMEHIMWTERPLELMFEGHDTRWVDLRRWDKIQEQYDRLSDLEFIIEEKVLRYATFDDLGVTTLKEYGEGSDAYTPDTHNYFPIPVDETLTNPNIGESSSN</sequence>
<evidence type="ECO:0000259" key="8">
    <source>
        <dbReference type="Pfam" id="PF14322"/>
    </source>
</evidence>
<dbReference type="InterPro" id="IPR011990">
    <property type="entry name" value="TPR-like_helical_dom_sf"/>
</dbReference>
<feature type="chain" id="PRO_5030776032" evidence="6">
    <location>
        <begin position="22"/>
        <end position="548"/>
    </location>
</feature>
<evidence type="ECO:0000256" key="4">
    <source>
        <dbReference type="ARBA" id="ARBA00023136"/>
    </source>
</evidence>
<dbReference type="RefSeq" id="WP_168884086.1">
    <property type="nucleotide sequence ID" value="NZ_JABAIL010000006.1"/>
</dbReference>
<keyword evidence="5" id="KW-0998">Cell outer membrane</keyword>
<gene>
    <name evidence="9" type="ORF">HGP29_19420</name>
</gene>
<reference evidence="9 10" key="1">
    <citation type="submission" date="2020-04" db="EMBL/GenBank/DDBJ databases">
        <title>Flammeovirga sp. SR4, a novel species isolated from seawater.</title>
        <authorList>
            <person name="Wang X."/>
        </authorList>
    </citation>
    <scope>NUCLEOTIDE SEQUENCE [LARGE SCALE GENOMIC DNA]</scope>
    <source>
        <strain evidence="9 10">SR4</strain>
    </source>
</reference>
<keyword evidence="4" id="KW-0472">Membrane</keyword>
<protein>
    <submittedName>
        <fullName evidence="9">RagB/SusD family nutrient uptake outer membrane protein</fullName>
    </submittedName>
</protein>
<feature type="domain" description="RagB/SusD" evidence="7">
    <location>
        <begin position="263"/>
        <end position="542"/>
    </location>
</feature>
<proteinExistence type="inferred from homology"/>
<feature type="domain" description="SusD-like N-terminal" evidence="8">
    <location>
        <begin position="23"/>
        <end position="221"/>
    </location>
</feature>
<dbReference type="AlphaFoldDB" id="A0A7X8SNC2"/>
<evidence type="ECO:0000259" key="7">
    <source>
        <dbReference type="Pfam" id="PF07980"/>
    </source>
</evidence>
<comment type="similarity">
    <text evidence="2">Belongs to the SusD family.</text>
</comment>
<accession>A0A7X8SNC2</accession>
<dbReference type="Proteomes" id="UP000585050">
    <property type="component" value="Unassembled WGS sequence"/>
</dbReference>
<dbReference type="InterPro" id="IPR012944">
    <property type="entry name" value="SusD_RagB_dom"/>
</dbReference>
<evidence type="ECO:0000256" key="3">
    <source>
        <dbReference type="ARBA" id="ARBA00022729"/>
    </source>
</evidence>
<evidence type="ECO:0000256" key="1">
    <source>
        <dbReference type="ARBA" id="ARBA00004442"/>
    </source>
</evidence>
<keyword evidence="10" id="KW-1185">Reference proteome</keyword>